<dbReference type="PANTHER" id="PTHR45947:SF3">
    <property type="entry name" value="SULFOQUINOVOSYL TRANSFERASE SQD2"/>
    <property type="match status" value="1"/>
</dbReference>
<keyword evidence="2" id="KW-0808">Transferase</keyword>
<dbReference type="SUPFAM" id="SSF53756">
    <property type="entry name" value="UDP-Glycosyltransferase/glycogen phosphorylase"/>
    <property type="match status" value="1"/>
</dbReference>
<organism evidence="2 3">
    <name type="scientific">Agathobacter rectalis</name>
    <dbReference type="NCBI Taxonomy" id="39491"/>
    <lineage>
        <taxon>Bacteria</taxon>
        <taxon>Bacillati</taxon>
        <taxon>Bacillota</taxon>
        <taxon>Clostridia</taxon>
        <taxon>Lachnospirales</taxon>
        <taxon>Lachnospiraceae</taxon>
        <taxon>Agathobacter</taxon>
    </lineage>
</organism>
<proteinExistence type="predicted"/>
<evidence type="ECO:0000313" key="3">
    <source>
        <dbReference type="Proteomes" id="UP000285290"/>
    </source>
</evidence>
<dbReference type="RefSeq" id="WP_117997169.1">
    <property type="nucleotide sequence ID" value="NZ_QRWI01000006.1"/>
</dbReference>
<dbReference type="Proteomes" id="UP000285290">
    <property type="component" value="Unassembled WGS sequence"/>
</dbReference>
<dbReference type="PANTHER" id="PTHR45947">
    <property type="entry name" value="SULFOQUINOVOSYL TRANSFERASE SQD2"/>
    <property type="match status" value="1"/>
</dbReference>
<gene>
    <name evidence="2" type="ORF">DW753_07620</name>
</gene>
<reference evidence="2 3" key="1">
    <citation type="submission" date="2018-08" db="EMBL/GenBank/DDBJ databases">
        <title>A genome reference for cultivated species of the human gut microbiota.</title>
        <authorList>
            <person name="Zou Y."/>
            <person name="Xue W."/>
            <person name="Luo G."/>
        </authorList>
    </citation>
    <scope>NUCLEOTIDE SEQUENCE [LARGE SCALE GENOMIC DNA]</scope>
    <source>
        <strain evidence="2 3">AM29-10</strain>
    </source>
</reference>
<evidence type="ECO:0000259" key="1">
    <source>
        <dbReference type="Pfam" id="PF00534"/>
    </source>
</evidence>
<sequence length="389" mass="44697">MSKSYYELKHRKTRVVFVANYAAFYSGNFIASLTELEKQLIRRGITVLYVFPKNAPFCNWEEGGKFDEHHAIYTVDFEPHALTVELKNIVRSETEDSYTIIHMHFLAWKDIGIITRKLKNENCMFVAQEHMRVDFGRGHSGLTLMRKCKAYIKQVLYKYATAKCRMIGVSDAVYEDLCQIRGKKSQTYMVRNAISTSRLDGSRCNSLNLNPLRDVVIFGTHFERKGVDIALNAVIESELPVRLVVLTHHEQDAEKRLDALYPSWHKYAVVEHVVEDIATVYDYALCFISPSRSEAFGYAVVEAAYCDTQVIASDIPGQNSIRCVPGIQWVKADSVDSLVDALTYCYEIKSNQSEIIKVQKETQRAYIREHFGLNVWCDEIMKVYGLYEV</sequence>
<dbReference type="InterPro" id="IPR001296">
    <property type="entry name" value="Glyco_trans_1"/>
</dbReference>
<dbReference type="GO" id="GO:0016757">
    <property type="term" value="F:glycosyltransferase activity"/>
    <property type="evidence" value="ECO:0007669"/>
    <property type="project" value="InterPro"/>
</dbReference>
<dbReference type="Pfam" id="PF00534">
    <property type="entry name" value="Glycos_transf_1"/>
    <property type="match status" value="1"/>
</dbReference>
<dbReference type="AlphaFoldDB" id="A0A414ITV0"/>
<evidence type="ECO:0000313" key="2">
    <source>
        <dbReference type="EMBL" id="RHE32106.1"/>
    </source>
</evidence>
<dbReference type="Gene3D" id="3.40.50.2000">
    <property type="entry name" value="Glycogen Phosphorylase B"/>
    <property type="match status" value="2"/>
</dbReference>
<protein>
    <submittedName>
        <fullName evidence="2">Glycosyltransferase</fullName>
    </submittedName>
</protein>
<accession>A0A414ITV0</accession>
<dbReference type="CDD" id="cd03801">
    <property type="entry name" value="GT4_PimA-like"/>
    <property type="match status" value="1"/>
</dbReference>
<dbReference type="EMBL" id="QSKC01000008">
    <property type="protein sequence ID" value="RHE32106.1"/>
    <property type="molecule type" value="Genomic_DNA"/>
</dbReference>
<dbReference type="InterPro" id="IPR050194">
    <property type="entry name" value="Glycosyltransferase_grp1"/>
</dbReference>
<name>A0A414ITV0_9FIRM</name>
<comment type="caution">
    <text evidence="2">The sequence shown here is derived from an EMBL/GenBank/DDBJ whole genome shotgun (WGS) entry which is preliminary data.</text>
</comment>
<feature type="domain" description="Glycosyl transferase family 1" evidence="1">
    <location>
        <begin position="215"/>
        <end position="357"/>
    </location>
</feature>